<feature type="transmembrane region" description="Helical" evidence="9">
    <location>
        <begin position="85"/>
        <end position="108"/>
    </location>
</feature>
<proteinExistence type="inferred from homology"/>
<dbReference type="PANTHER" id="PTHR35011:SF2">
    <property type="entry name" value="2,3-DIKETO-L-GULONATE TRAP TRANSPORTER SMALL PERMEASE PROTEIN YIAM"/>
    <property type="match status" value="1"/>
</dbReference>
<feature type="transmembrane region" description="Helical" evidence="9">
    <location>
        <begin position="128"/>
        <end position="152"/>
    </location>
</feature>
<evidence type="ECO:0000256" key="3">
    <source>
        <dbReference type="ARBA" id="ARBA00022475"/>
    </source>
</evidence>
<dbReference type="EMBL" id="JAJISC010000002">
    <property type="protein sequence ID" value="MCS2608650.1"/>
    <property type="molecule type" value="Genomic_DNA"/>
</dbReference>
<evidence type="ECO:0000313" key="12">
    <source>
        <dbReference type="Proteomes" id="UP001165542"/>
    </source>
</evidence>
<dbReference type="InterPro" id="IPR007387">
    <property type="entry name" value="TRAP_DctQ"/>
</dbReference>
<keyword evidence="2 9" id="KW-0813">Transport</keyword>
<gene>
    <name evidence="11" type="ORF">LLY24_04850</name>
</gene>
<name>A0ABT2EAQ0_9GAMM</name>
<keyword evidence="6 9" id="KW-1133">Transmembrane helix</keyword>
<dbReference type="PANTHER" id="PTHR35011">
    <property type="entry name" value="2,3-DIKETO-L-GULONATE TRAP TRANSPORTER SMALL PERMEASE PROTEIN YIAM"/>
    <property type="match status" value="1"/>
</dbReference>
<evidence type="ECO:0000256" key="8">
    <source>
        <dbReference type="ARBA" id="ARBA00038436"/>
    </source>
</evidence>
<evidence type="ECO:0000313" key="11">
    <source>
        <dbReference type="EMBL" id="MCS2608650.1"/>
    </source>
</evidence>
<sequence>MLRIHAAMNFVLKYLCCLLFISMVGVASWQVIARYLLNNPSTISEALLRFSLVWLSMLAIAYVVGQREHVSLTLLTDRLTGRWKVASDVLTEILFILFATVVLIYGGVKVTSNSMLQMYPLLGIAKGYLYLSLPVSGALIIIYCLNNCALIIKKKVSTRSITL</sequence>
<comment type="caution">
    <text evidence="11">The sequence shown here is derived from an EMBL/GenBank/DDBJ whole genome shotgun (WGS) entry which is preliminary data.</text>
</comment>
<evidence type="ECO:0000259" key="10">
    <source>
        <dbReference type="Pfam" id="PF04290"/>
    </source>
</evidence>
<accession>A0ABT2EAQ0</accession>
<keyword evidence="7 9" id="KW-0472">Membrane</keyword>
<evidence type="ECO:0000256" key="9">
    <source>
        <dbReference type="RuleBase" id="RU369079"/>
    </source>
</evidence>
<comment type="function">
    <text evidence="9">Part of the tripartite ATP-independent periplasmic (TRAP) transport system.</text>
</comment>
<evidence type="ECO:0000256" key="5">
    <source>
        <dbReference type="ARBA" id="ARBA00022692"/>
    </source>
</evidence>
<evidence type="ECO:0000256" key="2">
    <source>
        <dbReference type="ARBA" id="ARBA00022448"/>
    </source>
</evidence>
<dbReference type="InterPro" id="IPR055348">
    <property type="entry name" value="DctQ"/>
</dbReference>
<keyword evidence="12" id="KW-1185">Reference proteome</keyword>
<feature type="transmembrane region" description="Helical" evidence="9">
    <location>
        <begin position="47"/>
        <end position="64"/>
    </location>
</feature>
<evidence type="ECO:0000256" key="7">
    <source>
        <dbReference type="ARBA" id="ARBA00023136"/>
    </source>
</evidence>
<protein>
    <recommendedName>
        <fullName evidence="9">TRAP transporter small permease protein</fullName>
    </recommendedName>
</protein>
<comment type="similarity">
    <text evidence="8 9">Belongs to the TRAP transporter small permease family.</text>
</comment>
<keyword evidence="4 9" id="KW-0997">Cell inner membrane</keyword>
<feature type="transmembrane region" description="Helical" evidence="9">
    <location>
        <begin position="12"/>
        <end position="32"/>
    </location>
</feature>
<feature type="domain" description="Tripartite ATP-independent periplasmic transporters DctQ component" evidence="10">
    <location>
        <begin position="23"/>
        <end position="149"/>
    </location>
</feature>
<keyword evidence="5 9" id="KW-0812">Transmembrane</keyword>
<evidence type="ECO:0000256" key="4">
    <source>
        <dbReference type="ARBA" id="ARBA00022519"/>
    </source>
</evidence>
<dbReference type="Proteomes" id="UP001165542">
    <property type="component" value="Unassembled WGS sequence"/>
</dbReference>
<dbReference type="RefSeq" id="WP_259035159.1">
    <property type="nucleotide sequence ID" value="NZ_JAJISC010000002.1"/>
</dbReference>
<evidence type="ECO:0000256" key="1">
    <source>
        <dbReference type="ARBA" id="ARBA00004429"/>
    </source>
</evidence>
<dbReference type="Pfam" id="PF04290">
    <property type="entry name" value="DctQ"/>
    <property type="match status" value="1"/>
</dbReference>
<reference evidence="11" key="1">
    <citation type="submission" date="2021-11" db="EMBL/GenBank/DDBJ databases">
        <title>Halomonas sp., isolated from a coastal aquaculture zone in Dongshan Bay.</title>
        <authorList>
            <person name="Lin W."/>
        </authorList>
    </citation>
    <scope>NUCLEOTIDE SEQUENCE</scope>
    <source>
        <strain evidence="11">Yzlin-01</strain>
    </source>
</reference>
<comment type="subcellular location">
    <subcellularLocation>
        <location evidence="1 9">Cell inner membrane</location>
        <topology evidence="1 9">Multi-pass membrane protein</topology>
    </subcellularLocation>
</comment>
<comment type="subunit">
    <text evidence="9">The complex comprises the extracytoplasmic solute receptor protein and the two transmembrane proteins.</text>
</comment>
<keyword evidence="3" id="KW-1003">Cell membrane</keyword>
<evidence type="ECO:0000256" key="6">
    <source>
        <dbReference type="ARBA" id="ARBA00022989"/>
    </source>
</evidence>
<organism evidence="11 12">
    <name type="scientific">Halomonas dongshanensis</name>
    <dbReference type="NCBI Taxonomy" id="2890835"/>
    <lineage>
        <taxon>Bacteria</taxon>
        <taxon>Pseudomonadati</taxon>
        <taxon>Pseudomonadota</taxon>
        <taxon>Gammaproteobacteria</taxon>
        <taxon>Oceanospirillales</taxon>
        <taxon>Halomonadaceae</taxon>
        <taxon>Halomonas</taxon>
    </lineage>
</organism>